<dbReference type="AlphaFoldDB" id="A0A6I2L2K0"/>
<feature type="domain" description="Response regulatory" evidence="4">
    <location>
        <begin position="3"/>
        <end position="117"/>
    </location>
</feature>
<feature type="modified residue" description="4-aspartylphosphate" evidence="2">
    <location>
        <position position="52"/>
    </location>
</feature>
<evidence type="ECO:0000313" key="6">
    <source>
        <dbReference type="EMBL" id="MRW92378.1"/>
    </source>
</evidence>
<evidence type="ECO:0000259" key="5">
    <source>
        <dbReference type="PROSITE" id="PS51755"/>
    </source>
</evidence>
<dbReference type="SUPFAM" id="SSF52172">
    <property type="entry name" value="CheY-like"/>
    <property type="match status" value="1"/>
</dbReference>
<name>A0A6I2L2K0_9BURK</name>
<dbReference type="Pfam" id="PF00072">
    <property type="entry name" value="Response_reg"/>
    <property type="match status" value="1"/>
</dbReference>
<dbReference type="PANTHER" id="PTHR48111:SF36">
    <property type="entry name" value="TRANSCRIPTIONAL REGULATORY PROTEIN CUTR"/>
    <property type="match status" value="1"/>
</dbReference>
<dbReference type="SMART" id="SM00862">
    <property type="entry name" value="Trans_reg_C"/>
    <property type="match status" value="1"/>
</dbReference>
<dbReference type="InterPro" id="IPR016032">
    <property type="entry name" value="Sig_transdc_resp-reg_C-effctor"/>
</dbReference>
<evidence type="ECO:0000313" key="7">
    <source>
        <dbReference type="Proteomes" id="UP000433309"/>
    </source>
</evidence>
<dbReference type="InterPro" id="IPR011006">
    <property type="entry name" value="CheY-like_superfamily"/>
</dbReference>
<keyword evidence="1 3" id="KW-0238">DNA-binding</keyword>
<dbReference type="InterPro" id="IPR036388">
    <property type="entry name" value="WH-like_DNA-bd_sf"/>
</dbReference>
<gene>
    <name evidence="6" type="ORF">GJ699_20485</name>
</gene>
<feature type="DNA-binding region" description="OmpR/PhoB-type" evidence="3">
    <location>
        <begin position="125"/>
        <end position="223"/>
    </location>
</feature>
<dbReference type="Gene3D" id="6.10.250.690">
    <property type="match status" value="1"/>
</dbReference>
<evidence type="ECO:0000256" key="3">
    <source>
        <dbReference type="PROSITE-ProRule" id="PRU01091"/>
    </source>
</evidence>
<feature type="domain" description="OmpR/PhoB-type" evidence="5">
    <location>
        <begin position="125"/>
        <end position="223"/>
    </location>
</feature>
<dbReference type="GO" id="GO:0006355">
    <property type="term" value="P:regulation of DNA-templated transcription"/>
    <property type="evidence" value="ECO:0007669"/>
    <property type="project" value="InterPro"/>
</dbReference>
<dbReference type="EMBL" id="WKJK01000011">
    <property type="protein sequence ID" value="MRW92378.1"/>
    <property type="molecule type" value="Genomic_DNA"/>
</dbReference>
<keyword evidence="7" id="KW-1185">Reference proteome</keyword>
<dbReference type="InterPro" id="IPR001789">
    <property type="entry name" value="Sig_transdc_resp-reg_receiver"/>
</dbReference>
<evidence type="ECO:0000259" key="4">
    <source>
        <dbReference type="PROSITE" id="PS50110"/>
    </source>
</evidence>
<dbReference type="RefSeq" id="WP_371867607.1">
    <property type="nucleotide sequence ID" value="NZ_WKJK01000011.1"/>
</dbReference>
<dbReference type="SMART" id="SM00448">
    <property type="entry name" value="REC"/>
    <property type="match status" value="1"/>
</dbReference>
<dbReference type="InterPro" id="IPR001867">
    <property type="entry name" value="OmpR/PhoB-type_DNA-bd"/>
</dbReference>
<dbReference type="PROSITE" id="PS50110">
    <property type="entry name" value="RESPONSE_REGULATORY"/>
    <property type="match status" value="1"/>
</dbReference>
<accession>A0A6I2L2K0</accession>
<organism evidence="6 7">
    <name type="scientific">Duganella guangzhouensis</name>
    <dbReference type="NCBI Taxonomy" id="2666084"/>
    <lineage>
        <taxon>Bacteria</taxon>
        <taxon>Pseudomonadati</taxon>
        <taxon>Pseudomonadota</taxon>
        <taxon>Betaproteobacteria</taxon>
        <taxon>Burkholderiales</taxon>
        <taxon>Oxalobacteraceae</taxon>
        <taxon>Telluria group</taxon>
        <taxon>Duganella</taxon>
    </lineage>
</organism>
<dbReference type="SUPFAM" id="SSF46894">
    <property type="entry name" value="C-terminal effector domain of the bipartite response regulators"/>
    <property type="match status" value="1"/>
</dbReference>
<dbReference type="GO" id="GO:0000156">
    <property type="term" value="F:phosphorelay response regulator activity"/>
    <property type="evidence" value="ECO:0007669"/>
    <property type="project" value="TreeGrafter"/>
</dbReference>
<dbReference type="InterPro" id="IPR039420">
    <property type="entry name" value="WalR-like"/>
</dbReference>
<dbReference type="Proteomes" id="UP000433309">
    <property type="component" value="Unassembled WGS sequence"/>
</dbReference>
<proteinExistence type="predicted"/>
<comment type="caution">
    <text evidence="6">The sequence shown here is derived from an EMBL/GenBank/DDBJ whole genome shotgun (WGS) entry which is preliminary data.</text>
</comment>
<sequence length="224" mass="24698">MSRIALIEDHPQLAQLIQKALERGGMAADIFPSLQAAWPEVRDGQYHVLVVDRGLPDGDGLEIVRRLRAAQSSIPCMMLTARDALHDRVDGLESGADDYLAKPFEMDEFVARVRALSRRQPISAPAVLSYGDITLLPEEGFMVCATERVTLPMAEMQIMLHLTRSGGKTVRRTALELAAWGLAEAVTPNALDVALHRLRKKLEAIDSRLCIVNSRGLGYALMDQ</sequence>
<evidence type="ECO:0000256" key="1">
    <source>
        <dbReference type="ARBA" id="ARBA00023125"/>
    </source>
</evidence>
<dbReference type="CDD" id="cd00383">
    <property type="entry name" value="trans_reg_C"/>
    <property type="match status" value="1"/>
</dbReference>
<dbReference type="GO" id="GO:0005829">
    <property type="term" value="C:cytosol"/>
    <property type="evidence" value="ECO:0007669"/>
    <property type="project" value="TreeGrafter"/>
</dbReference>
<dbReference type="Gene3D" id="3.40.50.2300">
    <property type="match status" value="1"/>
</dbReference>
<dbReference type="GO" id="GO:0032993">
    <property type="term" value="C:protein-DNA complex"/>
    <property type="evidence" value="ECO:0007669"/>
    <property type="project" value="TreeGrafter"/>
</dbReference>
<dbReference type="Gene3D" id="1.10.10.10">
    <property type="entry name" value="Winged helix-like DNA-binding domain superfamily/Winged helix DNA-binding domain"/>
    <property type="match status" value="1"/>
</dbReference>
<evidence type="ECO:0000256" key="2">
    <source>
        <dbReference type="PROSITE-ProRule" id="PRU00169"/>
    </source>
</evidence>
<reference evidence="6 7" key="1">
    <citation type="submission" date="2019-11" db="EMBL/GenBank/DDBJ databases">
        <title>Novel species isolated from a subtropical stream in China.</title>
        <authorList>
            <person name="Lu H."/>
        </authorList>
    </citation>
    <scope>NUCLEOTIDE SEQUENCE [LARGE SCALE GENOMIC DNA]</scope>
    <source>
        <strain evidence="6 7">FT80W</strain>
    </source>
</reference>
<dbReference type="GO" id="GO:0000976">
    <property type="term" value="F:transcription cis-regulatory region binding"/>
    <property type="evidence" value="ECO:0007669"/>
    <property type="project" value="TreeGrafter"/>
</dbReference>
<dbReference type="PANTHER" id="PTHR48111">
    <property type="entry name" value="REGULATOR OF RPOS"/>
    <property type="match status" value="1"/>
</dbReference>
<dbReference type="Pfam" id="PF00486">
    <property type="entry name" value="Trans_reg_C"/>
    <property type="match status" value="1"/>
</dbReference>
<protein>
    <submittedName>
        <fullName evidence="6">Response regulator</fullName>
    </submittedName>
</protein>
<keyword evidence="2" id="KW-0597">Phosphoprotein</keyword>
<dbReference type="PROSITE" id="PS51755">
    <property type="entry name" value="OMPR_PHOB"/>
    <property type="match status" value="1"/>
</dbReference>